<keyword evidence="2" id="KW-0540">Nuclease</keyword>
<dbReference type="PROSITE" id="PS51658">
    <property type="entry name" value="BFN"/>
    <property type="match status" value="1"/>
</dbReference>
<accession>A0A834WN99</accession>
<evidence type="ECO:0000256" key="2">
    <source>
        <dbReference type="ARBA" id="ARBA00022722"/>
    </source>
</evidence>
<dbReference type="InterPro" id="IPR001943">
    <property type="entry name" value="UVR_dom"/>
</dbReference>
<dbReference type="PANTHER" id="PTHR15160">
    <property type="entry name" value="VON HIPPEL-LINDAU PROTEIN"/>
    <property type="match status" value="1"/>
</dbReference>
<keyword evidence="6" id="KW-1185">Reference proteome</keyword>
<organism evidence="5 6">
    <name type="scientific">Senna tora</name>
    <dbReference type="NCBI Taxonomy" id="362788"/>
    <lineage>
        <taxon>Eukaryota</taxon>
        <taxon>Viridiplantae</taxon>
        <taxon>Streptophyta</taxon>
        <taxon>Embryophyta</taxon>
        <taxon>Tracheophyta</taxon>
        <taxon>Spermatophyta</taxon>
        <taxon>Magnoliopsida</taxon>
        <taxon>eudicotyledons</taxon>
        <taxon>Gunneridae</taxon>
        <taxon>Pentapetalae</taxon>
        <taxon>rosids</taxon>
        <taxon>fabids</taxon>
        <taxon>Fabales</taxon>
        <taxon>Fabaceae</taxon>
        <taxon>Caesalpinioideae</taxon>
        <taxon>Cassia clade</taxon>
        <taxon>Senna</taxon>
    </lineage>
</organism>
<name>A0A834WN99_9FABA</name>
<evidence type="ECO:0000259" key="4">
    <source>
        <dbReference type="PROSITE" id="PS51658"/>
    </source>
</evidence>
<dbReference type="Pfam" id="PF02577">
    <property type="entry name" value="BFN_dom"/>
    <property type="match status" value="1"/>
</dbReference>
<dbReference type="GO" id="GO:0005634">
    <property type="term" value="C:nucleus"/>
    <property type="evidence" value="ECO:0007669"/>
    <property type="project" value="TreeGrafter"/>
</dbReference>
<dbReference type="InterPro" id="IPR003729">
    <property type="entry name" value="Bi_nuclease_dom"/>
</dbReference>
<dbReference type="EMBL" id="JAAIUW010000006">
    <property type="protein sequence ID" value="KAF7829012.1"/>
    <property type="molecule type" value="Genomic_DNA"/>
</dbReference>
<dbReference type="SUPFAM" id="SSF103256">
    <property type="entry name" value="Hypothetical protein TM0160"/>
    <property type="match status" value="1"/>
</dbReference>
<dbReference type="InterPro" id="IPR036876">
    <property type="entry name" value="UVR_dom_sf"/>
</dbReference>
<evidence type="ECO:0000256" key="3">
    <source>
        <dbReference type="ARBA" id="ARBA00025428"/>
    </source>
</evidence>
<comment type="caution">
    <text evidence="5">The sequence shown here is derived from an EMBL/GenBank/DDBJ whole genome shotgun (WGS) entry which is preliminary data.</text>
</comment>
<dbReference type="InterPro" id="IPR036104">
    <property type="entry name" value="BFN_sf"/>
</dbReference>
<comment type="similarity">
    <text evidence="1">Belongs to the bifunctional nuclease family.</text>
</comment>
<dbReference type="PANTHER" id="PTHR15160:SF1">
    <property type="entry name" value="VON HIPPEL-LINDAU DISEASE TUMOR SUPPRESSOR"/>
    <property type="match status" value="1"/>
</dbReference>
<dbReference type="SUPFAM" id="SSF46600">
    <property type="entry name" value="C-terminal UvrC-binding domain of UvrB"/>
    <property type="match status" value="1"/>
</dbReference>
<sequence length="326" mass="36970">MLASRFCVRTVPGNGSLTDHTHVSRSFPRSIAMESTSLLLPVFKFGFRAKRSRCPKSTLISCNSSRGTSGSRSGFGDHHDHEFLEATLLLSETVSHYHMWRHGFREELQWKSSIPSVPLSFQAKNPRTELRQGFLQRFKNPTIFLKISCDGDYVLPIVVGKFAIEKLLDADVEHENEACPDQYQFVKNLVERLDHEVVMVKITERVVSTYYARLYLSKPGRNDIISVDARPSDAINVATRCKAPIYVSKQVVLSDAIRIGYGMGRVRNTKSSYDVLLDSPVDGPELLSQELSMMQNMHIAAKQERFKDAAVWRDKLADLRKSAHEH</sequence>
<reference evidence="5" key="1">
    <citation type="submission" date="2020-09" db="EMBL/GenBank/DDBJ databases">
        <title>Genome-Enabled Discovery of Anthraquinone Biosynthesis in Senna tora.</title>
        <authorList>
            <person name="Kang S.-H."/>
            <person name="Pandey R.P."/>
            <person name="Lee C.-M."/>
            <person name="Sim J.-S."/>
            <person name="Jeong J.-T."/>
            <person name="Choi B.-S."/>
            <person name="Jung M."/>
            <person name="Ginzburg D."/>
            <person name="Zhao K."/>
            <person name="Won S.Y."/>
            <person name="Oh T.-J."/>
            <person name="Yu Y."/>
            <person name="Kim N.-H."/>
            <person name="Lee O.R."/>
            <person name="Lee T.-H."/>
            <person name="Bashyal P."/>
            <person name="Kim T.-S."/>
            <person name="Lee W.-H."/>
            <person name="Kawkins C."/>
            <person name="Kim C.-K."/>
            <person name="Kim J.S."/>
            <person name="Ahn B.O."/>
            <person name="Rhee S.Y."/>
            <person name="Sohng J.K."/>
        </authorList>
    </citation>
    <scope>NUCLEOTIDE SEQUENCE</scope>
    <source>
        <tissue evidence="5">Leaf</tissue>
    </source>
</reference>
<dbReference type="GO" id="GO:0030891">
    <property type="term" value="C:VCB complex"/>
    <property type="evidence" value="ECO:0007669"/>
    <property type="project" value="TreeGrafter"/>
</dbReference>
<dbReference type="Gene3D" id="3.10.690.10">
    <property type="entry name" value="Bifunctional nuclease domain"/>
    <property type="match status" value="1"/>
</dbReference>
<evidence type="ECO:0000256" key="1">
    <source>
        <dbReference type="ARBA" id="ARBA00009095"/>
    </source>
</evidence>
<dbReference type="GO" id="GO:0016567">
    <property type="term" value="P:protein ubiquitination"/>
    <property type="evidence" value="ECO:0007669"/>
    <property type="project" value="TreeGrafter"/>
</dbReference>
<dbReference type="OrthoDB" id="566255at2759"/>
<evidence type="ECO:0000313" key="6">
    <source>
        <dbReference type="Proteomes" id="UP000634136"/>
    </source>
</evidence>
<dbReference type="Proteomes" id="UP000634136">
    <property type="component" value="Unassembled WGS sequence"/>
</dbReference>
<protein>
    <submittedName>
        <fullName evidence="5">Bifunctional nuclease 2 isoform X1</fullName>
    </submittedName>
</protein>
<dbReference type="AlphaFoldDB" id="A0A834WN99"/>
<dbReference type="GO" id="GO:0004518">
    <property type="term" value="F:nuclease activity"/>
    <property type="evidence" value="ECO:0007669"/>
    <property type="project" value="UniProtKB-UniRule"/>
</dbReference>
<dbReference type="Pfam" id="PF02151">
    <property type="entry name" value="UVR"/>
    <property type="match status" value="1"/>
</dbReference>
<gene>
    <name evidence="5" type="ORF">G2W53_020176</name>
</gene>
<comment type="function">
    <text evidence="3">Bifunctional nuclease with both RNase and DNase activities. Involved in basal defense response. Participates in abscisic acid-derived callose deposition following infection by a necrotrophic pathogen.</text>
</comment>
<evidence type="ECO:0000313" key="5">
    <source>
        <dbReference type="EMBL" id="KAF7829012.1"/>
    </source>
</evidence>
<keyword evidence="2" id="KW-0378">Hydrolase</keyword>
<proteinExistence type="inferred from homology"/>
<feature type="domain" description="BFN" evidence="4">
    <location>
        <begin position="116"/>
        <end position="259"/>
    </location>
</feature>